<proteinExistence type="predicted"/>
<dbReference type="Proteomes" id="UP001163603">
    <property type="component" value="Chromosome 5"/>
</dbReference>
<protein>
    <submittedName>
        <fullName evidence="1">Uncharacterized protein</fullName>
    </submittedName>
</protein>
<organism evidence="1 2">
    <name type="scientific">Pistacia integerrima</name>
    <dbReference type="NCBI Taxonomy" id="434235"/>
    <lineage>
        <taxon>Eukaryota</taxon>
        <taxon>Viridiplantae</taxon>
        <taxon>Streptophyta</taxon>
        <taxon>Embryophyta</taxon>
        <taxon>Tracheophyta</taxon>
        <taxon>Spermatophyta</taxon>
        <taxon>Magnoliopsida</taxon>
        <taxon>eudicotyledons</taxon>
        <taxon>Gunneridae</taxon>
        <taxon>Pentapetalae</taxon>
        <taxon>rosids</taxon>
        <taxon>malvids</taxon>
        <taxon>Sapindales</taxon>
        <taxon>Anacardiaceae</taxon>
        <taxon>Pistacia</taxon>
    </lineage>
</organism>
<keyword evidence="2" id="KW-1185">Reference proteome</keyword>
<comment type="caution">
    <text evidence="1">The sequence shown here is derived from an EMBL/GenBank/DDBJ whole genome shotgun (WGS) entry which is preliminary data.</text>
</comment>
<accession>A0ACC0YQ77</accession>
<evidence type="ECO:0000313" key="2">
    <source>
        <dbReference type="Proteomes" id="UP001163603"/>
    </source>
</evidence>
<reference evidence="2" key="1">
    <citation type="journal article" date="2023" name="G3 (Bethesda)">
        <title>Genome assembly and association tests identify interacting loci associated with vigor, precocity, and sex in interspecific pistachio rootstocks.</title>
        <authorList>
            <person name="Palmer W."/>
            <person name="Jacygrad E."/>
            <person name="Sagayaradj S."/>
            <person name="Cavanaugh K."/>
            <person name="Han R."/>
            <person name="Bertier L."/>
            <person name="Beede B."/>
            <person name="Kafkas S."/>
            <person name="Golino D."/>
            <person name="Preece J."/>
            <person name="Michelmore R."/>
        </authorList>
    </citation>
    <scope>NUCLEOTIDE SEQUENCE [LARGE SCALE GENOMIC DNA]</scope>
</reference>
<gene>
    <name evidence="1" type="ORF">Pint_28477</name>
</gene>
<name>A0ACC0YQ77_9ROSI</name>
<evidence type="ECO:0000313" key="1">
    <source>
        <dbReference type="EMBL" id="KAJ0039850.1"/>
    </source>
</evidence>
<sequence length="144" mass="16287">MQDMDPQAPKPQVPNAQAPQKLIFLRGNEGLASMVEMDIDLRLPEKNANFVTRKHYLPVNCYGCGIRFDRRPATEDKIPASQQHFYFYNEKVYCSFACRQFQIDMEIPSLALKDYKAGACTSNAASATTPRKSNPITQAPARRN</sequence>
<dbReference type="EMBL" id="CM047740">
    <property type="protein sequence ID" value="KAJ0039850.1"/>
    <property type="molecule type" value="Genomic_DNA"/>
</dbReference>